<proteinExistence type="predicted"/>
<comment type="caution">
    <text evidence="1">The sequence shown here is derived from an EMBL/GenBank/DDBJ whole genome shotgun (WGS) entry which is preliminary data.</text>
</comment>
<gene>
    <name evidence="1" type="ORF">FAJ35_06785</name>
</gene>
<dbReference type="EMBL" id="SSXL01000021">
    <property type="protein sequence ID" value="TII01812.1"/>
    <property type="molecule type" value="Genomic_DNA"/>
</dbReference>
<dbReference type="AlphaFoldDB" id="A0A4T2GSA1"/>
<dbReference type="RefSeq" id="WP_136648041.1">
    <property type="nucleotide sequence ID" value="NZ_JAIMDZ010000021.1"/>
</dbReference>
<reference evidence="1 2" key="1">
    <citation type="submission" date="2019-04" db="EMBL/GenBank/DDBJ databases">
        <title>Genome analysis of Streptococcus suis strain WUSS327.</title>
        <authorList>
            <person name="Chen H."/>
            <person name="Gao X."/>
            <person name="Wu Z."/>
        </authorList>
    </citation>
    <scope>NUCLEOTIDE SEQUENCE [LARGE SCALE GENOMIC DNA]</scope>
    <source>
        <strain evidence="1 2">WUSS327</strain>
    </source>
</reference>
<dbReference type="Proteomes" id="UP000309259">
    <property type="component" value="Unassembled WGS sequence"/>
</dbReference>
<accession>A0A4T2GSA1</accession>
<protein>
    <submittedName>
        <fullName evidence="1">Uncharacterized protein</fullName>
    </submittedName>
</protein>
<name>A0A4T2GSA1_STRSU</name>
<sequence length="130" mass="14411">MGIHDLKGEPIELTTRLQVRDIALILQDICAEWKTAPEAIESSSGALAAFDDRADIEVVIHGKAGFLSPQFYGVQVYVYDLKDKRSVEIVAMGNSTFSKFLTGINGAVKMSESIKRRDIIAERIMRHSAQ</sequence>
<organism evidence="1 2">
    <name type="scientific">Streptococcus suis</name>
    <dbReference type="NCBI Taxonomy" id="1307"/>
    <lineage>
        <taxon>Bacteria</taxon>
        <taxon>Bacillati</taxon>
        <taxon>Bacillota</taxon>
        <taxon>Bacilli</taxon>
        <taxon>Lactobacillales</taxon>
        <taxon>Streptococcaceae</taxon>
        <taxon>Streptococcus</taxon>
    </lineage>
</organism>
<evidence type="ECO:0000313" key="1">
    <source>
        <dbReference type="EMBL" id="TII01812.1"/>
    </source>
</evidence>
<evidence type="ECO:0000313" key="2">
    <source>
        <dbReference type="Proteomes" id="UP000309259"/>
    </source>
</evidence>